<dbReference type="EMBL" id="UZAM01009032">
    <property type="protein sequence ID" value="VDP07393.1"/>
    <property type="molecule type" value="Genomic_DNA"/>
</dbReference>
<dbReference type="GO" id="GO:0045840">
    <property type="term" value="P:positive regulation of mitotic nuclear division"/>
    <property type="evidence" value="ECO:0007669"/>
    <property type="project" value="TreeGrafter"/>
</dbReference>
<comment type="caution">
    <text evidence="6">Lacks conserved residue(s) required for the propagation of feature annotation.</text>
</comment>
<feature type="disulfide bond" evidence="6">
    <location>
        <begin position="179"/>
        <end position="188"/>
    </location>
</feature>
<dbReference type="InterPro" id="IPR013098">
    <property type="entry name" value="Ig_I-set"/>
</dbReference>
<proteinExistence type="predicted"/>
<evidence type="ECO:0000313" key="12">
    <source>
        <dbReference type="WBParaSite" id="SBAD_0000571601-mRNA-1"/>
    </source>
</evidence>
<dbReference type="GO" id="GO:0005576">
    <property type="term" value="C:extracellular region"/>
    <property type="evidence" value="ECO:0007669"/>
    <property type="project" value="UniProtKB-SubCell"/>
</dbReference>
<feature type="transmembrane region" description="Helical" evidence="7">
    <location>
        <begin position="212"/>
        <end position="235"/>
    </location>
</feature>
<evidence type="ECO:0000313" key="11">
    <source>
        <dbReference type="Proteomes" id="UP000270296"/>
    </source>
</evidence>
<organism evidence="12">
    <name type="scientific">Soboliphyme baturini</name>
    <dbReference type="NCBI Taxonomy" id="241478"/>
    <lineage>
        <taxon>Eukaryota</taxon>
        <taxon>Metazoa</taxon>
        <taxon>Ecdysozoa</taxon>
        <taxon>Nematoda</taxon>
        <taxon>Enoplea</taxon>
        <taxon>Dorylaimia</taxon>
        <taxon>Dioctophymatida</taxon>
        <taxon>Dioctophymatoidea</taxon>
        <taxon>Soboliphymatidae</taxon>
        <taxon>Soboliphyme</taxon>
    </lineage>
</organism>
<dbReference type="GO" id="GO:0007173">
    <property type="term" value="P:epidermal growth factor receptor signaling pathway"/>
    <property type="evidence" value="ECO:0007669"/>
    <property type="project" value="TreeGrafter"/>
</dbReference>
<keyword evidence="7" id="KW-0812">Transmembrane</keyword>
<dbReference type="PROSITE" id="PS50026">
    <property type="entry name" value="EGF_3"/>
    <property type="match status" value="1"/>
</dbReference>
<accession>A0A183IPE7</accession>
<dbReference type="AlphaFoldDB" id="A0A183IPE7"/>
<evidence type="ECO:0000256" key="4">
    <source>
        <dbReference type="ARBA" id="ARBA00022729"/>
    </source>
</evidence>
<dbReference type="CDD" id="cd00096">
    <property type="entry name" value="Ig"/>
    <property type="match status" value="1"/>
</dbReference>
<dbReference type="PROSITE" id="PS00022">
    <property type="entry name" value="EGF_1"/>
    <property type="match status" value="1"/>
</dbReference>
<evidence type="ECO:0000256" key="3">
    <source>
        <dbReference type="ARBA" id="ARBA00022536"/>
    </source>
</evidence>
<dbReference type="WBParaSite" id="SBAD_0000571601-mRNA-1">
    <property type="protein sequence ID" value="SBAD_0000571601-mRNA-1"/>
    <property type="gene ID" value="SBAD_0000571601"/>
</dbReference>
<evidence type="ECO:0000256" key="6">
    <source>
        <dbReference type="PROSITE-ProRule" id="PRU00076"/>
    </source>
</evidence>
<comment type="subcellular location">
    <subcellularLocation>
        <location evidence="1">Secreted</location>
    </subcellularLocation>
</comment>
<evidence type="ECO:0000259" key="9">
    <source>
        <dbReference type="PROSITE" id="PS50835"/>
    </source>
</evidence>
<dbReference type="GO" id="GO:0008284">
    <property type="term" value="P:positive regulation of cell population proliferation"/>
    <property type="evidence" value="ECO:0007669"/>
    <property type="project" value="TreeGrafter"/>
</dbReference>
<evidence type="ECO:0000256" key="5">
    <source>
        <dbReference type="ARBA" id="ARBA00023157"/>
    </source>
</evidence>
<name>A0A183IPE7_9BILA</name>
<sequence>MPGGERDQLPLGYPDKASLRKNIAGQTVTMKAAPIYEIHLDTGLSERTTETAEVGIGEAFHLRCSIQGHVHKDNKIIWLLEGQELQSSHNCRIHTRKNKRVSTLKIAKCSAEHIGTYECGTRSTRGILITKKFVVKMRPKSYNASLYGEVLCSDAKKAYCLNEGICLYHVASDTYACRCMPEYIGMRCEYLATSVIASVQSSDVRLAEMQKVFIGLLSVMAIALMTLLVLFIYCLRRKRNAKSFVLESGWLSRRSHKKHDNFVTDEGSTSSISKHVSCSKCGREFRSDCQVPDAAVRYFQPVRLAEASTQWSPPRHAENSTESMKPLVLSPRASNLISGYSDGSTIDVKELEAMIERSSSARVKQTEYLPQP</sequence>
<dbReference type="InterPro" id="IPR036179">
    <property type="entry name" value="Ig-like_dom_sf"/>
</dbReference>
<dbReference type="InterPro" id="IPR007110">
    <property type="entry name" value="Ig-like_dom"/>
</dbReference>
<reference evidence="12" key="1">
    <citation type="submission" date="2016-06" db="UniProtKB">
        <authorList>
            <consortium name="WormBaseParasite"/>
        </authorList>
    </citation>
    <scope>IDENTIFICATION</scope>
</reference>
<evidence type="ECO:0000259" key="8">
    <source>
        <dbReference type="PROSITE" id="PS50026"/>
    </source>
</evidence>
<gene>
    <name evidence="10" type="ORF">SBAD_LOCUS5494</name>
</gene>
<feature type="disulfide bond" evidence="6">
    <location>
        <begin position="160"/>
        <end position="177"/>
    </location>
</feature>
<evidence type="ECO:0000256" key="2">
    <source>
        <dbReference type="ARBA" id="ARBA00022525"/>
    </source>
</evidence>
<dbReference type="SUPFAM" id="SSF48726">
    <property type="entry name" value="Immunoglobulin"/>
    <property type="match status" value="1"/>
</dbReference>
<keyword evidence="7" id="KW-0472">Membrane</keyword>
<keyword evidence="3 6" id="KW-0245">EGF-like domain</keyword>
<dbReference type="InterPro" id="IPR013783">
    <property type="entry name" value="Ig-like_fold"/>
</dbReference>
<dbReference type="Gene3D" id="2.60.40.10">
    <property type="entry name" value="Immunoglobulins"/>
    <property type="match status" value="1"/>
</dbReference>
<dbReference type="SUPFAM" id="SSF57196">
    <property type="entry name" value="EGF/Laminin"/>
    <property type="match status" value="1"/>
</dbReference>
<keyword evidence="4" id="KW-0732">Signal</keyword>
<keyword evidence="7" id="KW-1133">Transmembrane helix</keyword>
<keyword evidence="5 6" id="KW-1015">Disulfide bond</keyword>
<protein>
    <submittedName>
        <fullName evidence="12">Ig-like domain-containing protein</fullName>
    </submittedName>
</protein>
<keyword evidence="11" id="KW-1185">Reference proteome</keyword>
<dbReference type="CDD" id="cd00054">
    <property type="entry name" value="EGF_CA"/>
    <property type="match status" value="1"/>
</dbReference>
<dbReference type="Gene3D" id="2.10.25.10">
    <property type="entry name" value="Laminin"/>
    <property type="match status" value="1"/>
</dbReference>
<feature type="domain" description="Ig-like" evidence="9">
    <location>
        <begin position="34"/>
        <end position="130"/>
    </location>
</feature>
<dbReference type="PROSITE" id="PS50835">
    <property type="entry name" value="IG_LIKE"/>
    <property type="match status" value="1"/>
</dbReference>
<evidence type="ECO:0000256" key="1">
    <source>
        <dbReference type="ARBA" id="ARBA00004613"/>
    </source>
</evidence>
<dbReference type="Pfam" id="PF07679">
    <property type="entry name" value="I-set"/>
    <property type="match status" value="1"/>
</dbReference>
<keyword evidence="2" id="KW-0964">Secreted</keyword>
<evidence type="ECO:0000313" key="10">
    <source>
        <dbReference type="EMBL" id="VDP07393.1"/>
    </source>
</evidence>
<feature type="domain" description="EGF-like" evidence="8">
    <location>
        <begin position="148"/>
        <end position="189"/>
    </location>
</feature>
<dbReference type="Proteomes" id="UP000270296">
    <property type="component" value="Unassembled WGS sequence"/>
</dbReference>
<reference evidence="10 11" key="2">
    <citation type="submission" date="2018-11" db="EMBL/GenBank/DDBJ databases">
        <authorList>
            <consortium name="Pathogen Informatics"/>
        </authorList>
    </citation>
    <scope>NUCLEOTIDE SEQUENCE [LARGE SCALE GENOMIC DNA]</scope>
</reference>
<dbReference type="PANTHER" id="PTHR10740">
    <property type="entry name" value="TRANSFORMING GROWTH FACTOR ALPHA"/>
    <property type="match status" value="1"/>
</dbReference>
<evidence type="ECO:0000256" key="7">
    <source>
        <dbReference type="SAM" id="Phobius"/>
    </source>
</evidence>
<dbReference type="PANTHER" id="PTHR10740:SF14">
    <property type="entry name" value="EGF-LIKE DOMAIN-CONTAINING PROTEIN"/>
    <property type="match status" value="1"/>
</dbReference>
<dbReference type="SMART" id="SM00181">
    <property type="entry name" value="EGF"/>
    <property type="match status" value="1"/>
</dbReference>
<dbReference type="InterPro" id="IPR000742">
    <property type="entry name" value="EGF"/>
</dbReference>